<evidence type="ECO:0000256" key="11">
    <source>
        <dbReference type="ARBA" id="ARBA00023242"/>
    </source>
</evidence>
<dbReference type="InterPro" id="IPR009071">
    <property type="entry name" value="HMG_box_dom"/>
</dbReference>
<dbReference type="AlphaFoldDB" id="A0A059XRM0"/>
<evidence type="ECO:0000256" key="3">
    <source>
        <dbReference type="ARBA" id="ARBA00019052"/>
    </source>
</evidence>
<keyword evidence="5" id="KW-0112">Calmodulin-binding</keyword>
<dbReference type="Pfam" id="PF00505">
    <property type="entry name" value="HMG_box"/>
    <property type="match status" value="1"/>
</dbReference>
<evidence type="ECO:0000256" key="12">
    <source>
        <dbReference type="ARBA" id="ARBA00032498"/>
    </source>
</evidence>
<feature type="domain" description="HMG box" evidence="16">
    <location>
        <begin position="48"/>
        <end position="116"/>
    </location>
</feature>
<dbReference type="InterPro" id="IPR050140">
    <property type="entry name" value="SRY-related_HMG-box_TF-like"/>
</dbReference>
<feature type="compositionally biased region" description="Low complexity" evidence="15">
    <location>
        <begin position="354"/>
        <end position="364"/>
    </location>
</feature>
<evidence type="ECO:0000256" key="10">
    <source>
        <dbReference type="ARBA" id="ARBA00023163"/>
    </source>
</evidence>
<dbReference type="GO" id="GO:0007548">
    <property type="term" value="P:sex differentiation"/>
    <property type="evidence" value="ECO:0007669"/>
    <property type="project" value="UniProtKB-KW"/>
</dbReference>
<evidence type="ECO:0000313" key="17">
    <source>
        <dbReference type="EMBL" id="AIA23791.1"/>
    </source>
</evidence>
<dbReference type="CDD" id="cd22031">
    <property type="entry name" value="HMG-box_SoxE"/>
    <property type="match status" value="1"/>
</dbReference>
<dbReference type="FunFam" id="1.10.30.10:FF:000004">
    <property type="entry name" value="Transcription factor SOX-10"/>
    <property type="match status" value="1"/>
</dbReference>
<dbReference type="PROSITE" id="PS50118">
    <property type="entry name" value="HMG_BOX_2"/>
    <property type="match status" value="1"/>
</dbReference>
<feature type="compositionally biased region" description="Polar residues" evidence="15">
    <location>
        <begin position="365"/>
        <end position="386"/>
    </location>
</feature>
<keyword evidence="6" id="KW-0726">Sexual differentiation</keyword>
<feature type="region of interest" description="Disordered" evidence="15">
    <location>
        <begin position="1"/>
        <end position="47"/>
    </location>
</feature>
<dbReference type="PANTHER" id="PTHR10270">
    <property type="entry name" value="SOX TRANSCRIPTION FACTOR"/>
    <property type="match status" value="1"/>
</dbReference>
<dbReference type="PANTHER" id="PTHR10270:SF161">
    <property type="entry name" value="SEX-DETERMINING REGION Y PROTEIN"/>
    <property type="match status" value="1"/>
</dbReference>
<keyword evidence="8 14" id="KW-0238">DNA-binding</keyword>
<dbReference type="GO" id="GO:0030154">
    <property type="term" value="P:cell differentiation"/>
    <property type="evidence" value="ECO:0007669"/>
    <property type="project" value="UniProtKB-KW"/>
</dbReference>
<evidence type="ECO:0000259" key="16">
    <source>
        <dbReference type="PROSITE" id="PS50118"/>
    </source>
</evidence>
<evidence type="ECO:0000256" key="15">
    <source>
        <dbReference type="SAM" id="MobiDB-lite"/>
    </source>
</evidence>
<comment type="function">
    <text evidence="13">Transcriptional regulator that controls a genetic switch in male development. It is necessary and sufficient for initiating male sex determination by directing the development of supporting cell precursors (pre-Sertoli cells) as Sertoli rather than granulosa cells. Involved in different aspects of gene regulation including promoter activation or repression. Binds to the DNA consensus sequence 5'-[AT]AACAA[AT]-3'. SRY HMG box recognizes DNA by partial intercalation in the minor groove and promotes DNA bending. Also involved in pre-mRNA splicing. In male adult brain involved in the maintenance of motor functions of dopaminergic neurons.</text>
</comment>
<dbReference type="GO" id="GO:0016607">
    <property type="term" value="C:nuclear speck"/>
    <property type="evidence" value="ECO:0007669"/>
    <property type="project" value="UniProtKB-SubCell"/>
</dbReference>
<feature type="region of interest" description="Disordered" evidence="15">
    <location>
        <begin position="298"/>
        <end position="317"/>
    </location>
</feature>
<feature type="DNA-binding region" description="HMG box" evidence="14">
    <location>
        <begin position="48"/>
        <end position="116"/>
    </location>
</feature>
<dbReference type="SUPFAM" id="SSF47095">
    <property type="entry name" value="HMG-box"/>
    <property type="match status" value="1"/>
</dbReference>
<sequence>MMADSSTSPTYTLGGAESTTSDDFIRSSTISSSQSPPKSTPAEDISHVKRPMNAFMVWAQSARRKLADQYPDLHNAELSKTLGKLWRMLSETDKHPYIKESERLRMIHKKQHPEYKYRPKKRKHLKRPTERLPHEIETLAKRALLNPDHDFTANTRALMSQQNACMSPDSTIPGSDVGSSRQPCQFRYRGPVSSFPTNTVSSEGPPSTLSSCTELPNSRIFLASEASVYSTPSILAGYMRPNDPVFRPHLPAPPSSSSSSCLYPRAASYLSYPCRSPYEQPPLVKVEHKSFYPGGPVQQSAVTSPSFPMKTTSSPLPTPCTVVSTPVSNPNHPPQLSPVVTRAPEMSPRDVPRVSHVSSSPRDVITTSRDVTTRDVLTSQSNASPHDQSKLVIDALSSLNDIKDIDVNEFDMYLPKDGQDPSSTSKS</sequence>
<evidence type="ECO:0000256" key="9">
    <source>
        <dbReference type="ARBA" id="ARBA00023159"/>
    </source>
</evidence>
<feature type="compositionally biased region" description="Polar residues" evidence="15">
    <location>
        <begin position="1"/>
        <end position="11"/>
    </location>
</feature>
<feature type="compositionally biased region" description="Low complexity" evidence="15">
    <location>
        <begin position="18"/>
        <end position="37"/>
    </location>
</feature>
<evidence type="ECO:0000256" key="14">
    <source>
        <dbReference type="PROSITE-ProRule" id="PRU00267"/>
    </source>
</evidence>
<dbReference type="GO" id="GO:0000978">
    <property type="term" value="F:RNA polymerase II cis-regulatory region sequence-specific DNA binding"/>
    <property type="evidence" value="ECO:0007669"/>
    <property type="project" value="TreeGrafter"/>
</dbReference>
<keyword evidence="11 14" id="KW-0539">Nucleus</keyword>
<feature type="region of interest" description="Disordered" evidence="15">
    <location>
        <begin position="341"/>
        <end position="388"/>
    </location>
</feature>
<organism evidence="17">
    <name type="scientific">Mnemiopsis leidyi</name>
    <name type="common">Sea walnut</name>
    <name type="synonym">Warty comb jellyfish</name>
    <dbReference type="NCBI Taxonomy" id="27923"/>
    <lineage>
        <taxon>Eukaryota</taxon>
        <taxon>Metazoa</taxon>
        <taxon>Ctenophora</taxon>
        <taxon>Tentaculata</taxon>
        <taxon>Lobata</taxon>
        <taxon>Bolinopsidae</taxon>
        <taxon>Mnemiopsis</taxon>
    </lineage>
</organism>
<comment type="subcellular location">
    <subcellularLocation>
        <location evidence="1">Nucleus speckle</location>
    </subcellularLocation>
</comment>
<evidence type="ECO:0000256" key="5">
    <source>
        <dbReference type="ARBA" id="ARBA00022860"/>
    </source>
</evidence>
<evidence type="ECO:0000256" key="4">
    <source>
        <dbReference type="ARBA" id="ARBA00022782"/>
    </source>
</evidence>
<dbReference type="EMBL" id="KJ173821">
    <property type="protein sequence ID" value="AIA23791.1"/>
    <property type="molecule type" value="mRNA"/>
</dbReference>
<name>A0A059XRM0_MNELE</name>
<dbReference type="Gene3D" id="1.10.30.10">
    <property type="entry name" value="High mobility group box domain"/>
    <property type="match status" value="1"/>
</dbReference>
<dbReference type="InterPro" id="IPR036910">
    <property type="entry name" value="HMG_box_dom_sf"/>
</dbReference>
<protein>
    <recommendedName>
        <fullName evidence="3">Sex-determining region Y protein</fullName>
    </recommendedName>
    <alternativeName>
        <fullName evidence="12">Testis-determining factor</fullName>
    </alternativeName>
</protein>
<evidence type="ECO:0000256" key="13">
    <source>
        <dbReference type="ARBA" id="ARBA00045821"/>
    </source>
</evidence>
<evidence type="ECO:0000256" key="2">
    <source>
        <dbReference type="ARBA" id="ARBA00005998"/>
    </source>
</evidence>
<proteinExistence type="evidence at transcript level"/>
<dbReference type="GO" id="GO:0005516">
    <property type="term" value="F:calmodulin binding"/>
    <property type="evidence" value="ECO:0007669"/>
    <property type="project" value="UniProtKB-KW"/>
</dbReference>
<evidence type="ECO:0000256" key="6">
    <source>
        <dbReference type="ARBA" id="ARBA00022928"/>
    </source>
</evidence>
<accession>A0A059XRM0</accession>
<dbReference type="GO" id="GO:0001228">
    <property type="term" value="F:DNA-binding transcription activator activity, RNA polymerase II-specific"/>
    <property type="evidence" value="ECO:0007669"/>
    <property type="project" value="TreeGrafter"/>
</dbReference>
<keyword evidence="4" id="KW-0221">Differentiation</keyword>
<dbReference type="SMART" id="SM00398">
    <property type="entry name" value="HMG"/>
    <property type="match status" value="1"/>
</dbReference>
<comment type="similarity">
    <text evidence="2">Belongs to the SRY family.</text>
</comment>
<keyword evidence="10" id="KW-0804">Transcription</keyword>
<evidence type="ECO:0000256" key="7">
    <source>
        <dbReference type="ARBA" id="ARBA00023015"/>
    </source>
</evidence>
<reference evidence="17" key="1">
    <citation type="journal article" date="2014" name="Evodevo">
        <title>Expression of multiple Sox genes through embryonic development in the ctenophore Mnemiopsis leidyi is spatially restricted to zones of cell proliferation.</title>
        <authorList>
            <person name="Schnitzler C.E."/>
            <person name="Simmons D.K."/>
            <person name="Pang K."/>
            <person name="Martindale M.Q."/>
            <person name="Baxevanis A.D."/>
        </authorList>
    </citation>
    <scope>NUCLEOTIDE SEQUENCE</scope>
</reference>
<keyword evidence="7" id="KW-0805">Transcription regulation</keyword>
<evidence type="ECO:0000256" key="1">
    <source>
        <dbReference type="ARBA" id="ARBA00004324"/>
    </source>
</evidence>
<evidence type="ECO:0000256" key="8">
    <source>
        <dbReference type="ARBA" id="ARBA00023125"/>
    </source>
</evidence>
<keyword evidence="9" id="KW-0010">Activator</keyword>